<dbReference type="GO" id="GO:0004803">
    <property type="term" value="F:transposase activity"/>
    <property type="evidence" value="ECO:0007669"/>
    <property type="project" value="InterPro"/>
</dbReference>
<dbReference type="PANTHER" id="PTHR33360:SF2">
    <property type="entry name" value="TRANSPOSASE FOR INSERTION SEQUENCE ELEMENT IS200"/>
    <property type="match status" value="1"/>
</dbReference>
<dbReference type="InterPro" id="IPR002686">
    <property type="entry name" value="Transposase_17"/>
</dbReference>
<dbReference type="Pfam" id="PF01797">
    <property type="entry name" value="Y1_Tnp"/>
    <property type="match status" value="1"/>
</dbReference>
<reference evidence="2" key="1">
    <citation type="submission" date="2024-07" db="EMBL/GenBank/DDBJ databases">
        <title>Complete genome sequence of Verrucomicrobiaceae bacterium NT6N.</title>
        <authorList>
            <person name="Huang C."/>
            <person name="Takami H."/>
            <person name="Hamasaki K."/>
        </authorList>
    </citation>
    <scope>NUCLEOTIDE SEQUENCE</scope>
    <source>
        <strain evidence="2">NT6N</strain>
    </source>
</reference>
<dbReference type="NCBIfam" id="NF033573">
    <property type="entry name" value="transpos_IS200"/>
    <property type="match status" value="1"/>
</dbReference>
<gene>
    <name evidence="2" type="ORF">NT6N_37520</name>
</gene>
<organism evidence="2">
    <name type="scientific">Oceaniferula spumae</name>
    <dbReference type="NCBI Taxonomy" id="2979115"/>
    <lineage>
        <taxon>Bacteria</taxon>
        <taxon>Pseudomonadati</taxon>
        <taxon>Verrucomicrobiota</taxon>
        <taxon>Verrucomicrobiia</taxon>
        <taxon>Verrucomicrobiales</taxon>
        <taxon>Verrucomicrobiaceae</taxon>
        <taxon>Oceaniferula</taxon>
    </lineage>
</organism>
<accession>A0AAT9FRT9</accession>
<sequence>MPQSLSKVIIHLIFSTKDRHEWIDAQIQPKLHAYLATTARDEGWECYRVGGVKDHVHLALRQPRTSDLSHFVGHIKRTSTVWIKKQDAKYDAFHWQTGYGAFSVSASHLDALITYISKQEEHHRKQTFQDEFRAFLGKYGIEFDERYVWD</sequence>
<dbReference type="KEGG" id="osu:NT6N_37520"/>
<dbReference type="InterPro" id="IPR036515">
    <property type="entry name" value="Transposase_17_sf"/>
</dbReference>
<name>A0AAT9FRT9_9BACT</name>
<evidence type="ECO:0000259" key="1">
    <source>
        <dbReference type="SMART" id="SM01321"/>
    </source>
</evidence>
<proteinExistence type="predicted"/>
<feature type="domain" description="Transposase IS200-like" evidence="1">
    <location>
        <begin position="5"/>
        <end position="119"/>
    </location>
</feature>
<protein>
    <submittedName>
        <fullName evidence="2">Transposase</fullName>
    </submittedName>
</protein>
<dbReference type="Gene3D" id="3.30.70.1290">
    <property type="entry name" value="Transposase IS200-like"/>
    <property type="match status" value="1"/>
</dbReference>
<dbReference type="GO" id="GO:0006313">
    <property type="term" value="P:DNA transposition"/>
    <property type="evidence" value="ECO:0007669"/>
    <property type="project" value="InterPro"/>
</dbReference>
<dbReference type="SMART" id="SM01321">
    <property type="entry name" value="Y1_Tnp"/>
    <property type="match status" value="1"/>
</dbReference>
<dbReference type="EMBL" id="AP026866">
    <property type="protein sequence ID" value="BDS08712.1"/>
    <property type="molecule type" value="Genomic_DNA"/>
</dbReference>
<dbReference type="PANTHER" id="PTHR33360">
    <property type="entry name" value="TRANSPOSASE FOR INSERTION SEQUENCE ELEMENT IS200"/>
    <property type="match status" value="1"/>
</dbReference>
<dbReference type="GO" id="GO:0003677">
    <property type="term" value="F:DNA binding"/>
    <property type="evidence" value="ECO:0007669"/>
    <property type="project" value="InterPro"/>
</dbReference>
<dbReference type="AlphaFoldDB" id="A0AAT9FRT9"/>
<evidence type="ECO:0000313" key="2">
    <source>
        <dbReference type="EMBL" id="BDS08712.1"/>
    </source>
</evidence>
<dbReference type="SUPFAM" id="SSF143422">
    <property type="entry name" value="Transposase IS200-like"/>
    <property type="match status" value="1"/>
</dbReference>